<comment type="caution">
    <text evidence="6">The sequence shown here is derived from an EMBL/GenBank/DDBJ whole genome shotgun (WGS) entry which is preliminary data.</text>
</comment>
<dbReference type="InterPro" id="IPR027231">
    <property type="entry name" value="Semaphorin"/>
</dbReference>
<dbReference type="SMART" id="SM00630">
    <property type="entry name" value="Sema"/>
    <property type="match status" value="1"/>
</dbReference>
<protein>
    <submittedName>
        <fullName evidence="6">SEM6D protein</fullName>
    </submittedName>
</protein>
<dbReference type="Gene3D" id="3.30.1680.10">
    <property type="entry name" value="ligand-binding face of the semaphorins, domain 2"/>
    <property type="match status" value="1"/>
</dbReference>
<keyword evidence="4" id="KW-1133">Transmembrane helix</keyword>
<evidence type="ECO:0000256" key="4">
    <source>
        <dbReference type="SAM" id="Phobius"/>
    </source>
</evidence>
<evidence type="ECO:0000256" key="2">
    <source>
        <dbReference type="PROSITE-ProRule" id="PRU00352"/>
    </source>
</evidence>
<dbReference type="Pfam" id="PF01403">
    <property type="entry name" value="Sema"/>
    <property type="match status" value="1"/>
</dbReference>
<feature type="compositionally biased region" description="Polar residues" evidence="3">
    <location>
        <begin position="577"/>
        <end position="588"/>
    </location>
</feature>
<feature type="non-terminal residue" evidence="6">
    <location>
        <position position="1"/>
    </location>
</feature>
<keyword evidence="1" id="KW-0325">Glycoprotein</keyword>
<dbReference type="Gene3D" id="2.130.10.10">
    <property type="entry name" value="YVTN repeat-like/Quinoprotein amine dehydrogenase"/>
    <property type="match status" value="2"/>
</dbReference>
<feature type="non-terminal residue" evidence="6">
    <location>
        <position position="1036"/>
    </location>
</feature>
<feature type="region of interest" description="Disordered" evidence="3">
    <location>
        <begin position="493"/>
        <end position="520"/>
    </location>
</feature>
<proteinExistence type="predicted"/>
<feature type="region of interest" description="Disordered" evidence="3">
    <location>
        <begin position="563"/>
        <end position="605"/>
    </location>
</feature>
<dbReference type="InterPro" id="IPR015943">
    <property type="entry name" value="WD40/YVTN_repeat-like_dom_sf"/>
</dbReference>
<feature type="region of interest" description="Disordered" evidence="3">
    <location>
        <begin position="840"/>
        <end position="861"/>
    </location>
</feature>
<feature type="region of interest" description="Disordered" evidence="3">
    <location>
        <begin position="791"/>
        <end position="826"/>
    </location>
</feature>
<comment type="caution">
    <text evidence="2">Lacks conserved residue(s) required for the propagation of feature annotation.</text>
</comment>
<feature type="transmembrane region" description="Helical" evidence="4">
    <location>
        <begin position="704"/>
        <end position="730"/>
    </location>
</feature>
<feature type="region of interest" description="Disordered" evidence="3">
    <location>
        <begin position="953"/>
        <end position="993"/>
    </location>
</feature>
<dbReference type="SUPFAM" id="SSF101912">
    <property type="entry name" value="Sema domain"/>
    <property type="match status" value="1"/>
</dbReference>
<accession>A0ABS2Z7G2</accession>
<feature type="compositionally biased region" description="Polar residues" evidence="3">
    <location>
        <begin position="791"/>
        <end position="802"/>
    </location>
</feature>
<dbReference type="PANTHER" id="PTHR11036:SF11">
    <property type="entry name" value="SEMAPHORIN-6C"/>
    <property type="match status" value="1"/>
</dbReference>
<feature type="region of interest" description="Disordered" evidence="3">
    <location>
        <begin position="910"/>
        <end position="935"/>
    </location>
</feature>
<evidence type="ECO:0000313" key="6">
    <source>
        <dbReference type="EMBL" id="MBN3294066.1"/>
    </source>
</evidence>
<dbReference type="Proteomes" id="UP001166052">
    <property type="component" value="Unassembled WGS sequence"/>
</dbReference>
<dbReference type="SUPFAM" id="SSF103575">
    <property type="entry name" value="Plexin repeat"/>
    <property type="match status" value="1"/>
</dbReference>
<feature type="domain" description="Sema" evidence="5">
    <location>
        <begin position="1"/>
        <end position="429"/>
    </location>
</feature>
<dbReference type="PANTHER" id="PTHR11036">
    <property type="entry name" value="SEMAPHORIN"/>
    <property type="match status" value="1"/>
</dbReference>
<gene>
    <name evidence="6" type="primary">Sema6d_0</name>
    <name evidence="6" type="ORF">GTO92_0018589</name>
</gene>
<evidence type="ECO:0000313" key="7">
    <source>
        <dbReference type="Proteomes" id="UP001166052"/>
    </source>
</evidence>
<dbReference type="InterPro" id="IPR036352">
    <property type="entry name" value="Semap_dom_sf"/>
</dbReference>
<feature type="compositionally biased region" description="Polar residues" evidence="3">
    <location>
        <begin position="1026"/>
        <end position="1036"/>
    </location>
</feature>
<evidence type="ECO:0000256" key="1">
    <source>
        <dbReference type="ARBA" id="ARBA00023180"/>
    </source>
</evidence>
<keyword evidence="7" id="KW-1185">Reference proteome</keyword>
<keyword evidence="4" id="KW-0472">Membrane</keyword>
<evidence type="ECO:0000259" key="5">
    <source>
        <dbReference type="PROSITE" id="PS51004"/>
    </source>
</evidence>
<keyword evidence="4" id="KW-0812">Transmembrane</keyword>
<name>A0ABS2Z7G2_POLSE</name>
<dbReference type="PROSITE" id="PS51004">
    <property type="entry name" value="SEMA"/>
    <property type="match status" value="1"/>
</dbReference>
<evidence type="ECO:0000256" key="3">
    <source>
        <dbReference type="SAM" id="MobiDB-lite"/>
    </source>
</evidence>
<dbReference type="InterPro" id="IPR001627">
    <property type="entry name" value="Semap_dom"/>
</dbReference>
<feature type="region of interest" description="Disordered" evidence="3">
    <location>
        <begin position="1014"/>
        <end position="1036"/>
    </location>
</feature>
<reference evidence="6" key="1">
    <citation type="journal article" date="2021" name="Cell">
        <title>Tracing the genetic footprints of vertebrate landing in non-teleost ray-finned fishes.</title>
        <authorList>
            <person name="Bi X."/>
            <person name="Wang K."/>
            <person name="Yang L."/>
            <person name="Pan H."/>
            <person name="Jiang H."/>
            <person name="Wei Q."/>
            <person name="Fang M."/>
            <person name="Yu H."/>
            <person name="Zhu C."/>
            <person name="Cai Y."/>
            <person name="He Y."/>
            <person name="Gan X."/>
            <person name="Zeng H."/>
            <person name="Yu D."/>
            <person name="Zhu Y."/>
            <person name="Jiang H."/>
            <person name="Qiu Q."/>
            <person name="Yang H."/>
            <person name="Zhang Y.E."/>
            <person name="Wang W."/>
            <person name="Zhu M."/>
            <person name="He S."/>
            <person name="Zhang G."/>
        </authorList>
    </citation>
    <scope>NUCLEOTIDE SEQUENCE</scope>
    <source>
        <strain evidence="6">Bchr_001</strain>
    </source>
</reference>
<sequence>MIRIHHMLYIAARDHVFAINLSTSADEITPQYKLTWKTKPQDMEKCALRGKNNDECYNYIKVLVSRNDQTLFACGTNAFNPTCRNYKMETLEQDGEELLGQARCPFESKQSNVALFADGNLYSATMADFLASDAVIYRSLGERSPVLRTVKYDSKWLREPHFHHAIEYGRYVYFFFSEIAVEYTTLGKYRSTCGPLSSGCLPPSPTGHLDITQSKKMDFGVSSLCCHTLYWFLRGFSSHVITGSGVCAFYMDDIEKVFSGKFKEQKTTESIWSPVPDERVPKPRPGSCAGEESAASYKSSNTFPDETLSFIKSYPLMDDAVPSVSEKPWFTKTTSRYKLNQIAVDTEAGPDKNYTVVFLGSEDGKILKVLASTAENSTRGSLLLEEVDVYNPSKCNKHLEDRRILGLELDKEHHALFAAFSSCVIRVPLSRCQNYGRCKKTCLRSQDPYCIWLKSGTCANLPPGFKKEASERSQVAEGCLVVWPTPGRSGCGHAPRSLLQGGSDREGAGLSAVGSGSRDLGRSVPNVRALAIMGFPSRFTCAITSVTENAAIKVNCNQTNILATPRNQNPLGDPSYGKTTPTSSSAINQGYPKVPGRAEPDNGQDSLSPFAVVQKLLLSNRGTGQIKRSPVCLGFQKEIEKGEKGKNSQSTNVTTPLISQTHAVLHHGITVKQRKLKLHVICKMQNTWVRRQPEADKSSQSVHFTLLIACVVVAFALGAFLSGLLVSCYCSHVSHKTKKLNKEPEATIPHALSLRSLAKLNGLLDGPGRDEKMEVSSPKLYHTLISNVKEQQVNGNTRASSGNGKGDSHHVPELSGLPTPESTPELPVKSMKAFRNQWEKNQNCNNAKDVRNPIMTGSRPNSGVPVQVFQFPNSLALSSSGQVLGGSSHLHLEDRKIPNVERIKTQAYSCYPQKMPPPQSTLERSSRHPSQRHSMCSAPKMINGCIVSRQHSFNHRSGQPPPPLLARMNSTGSTSDSHRPFHPNGYLSRQHSYNEQEAVPRGGIVRRTCSLKPDVPPKPMFIPATSPVNSSNQFNY</sequence>
<organism evidence="6 7">
    <name type="scientific">Polypterus senegalus</name>
    <name type="common">Senegal bichir</name>
    <dbReference type="NCBI Taxonomy" id="55291"/>
    <lineage>
        <taxon>Eukaryota</taxon>
        <taxon>Metazoa</taxon>
        <taxon>Chordata</taxon>
        <taxon>Craniata</taxon>
        <taxon>Vertebrata</taxon>
        <taxon>Euteleostomi</taxon>
        <taxon>Actinopterygii</taxon>
        <taxon>Polypteriformes</taxon>
        <taxon>Polypteridae</taxon>
        <taxon>Polypterus</taxon>
    </lineage>
</organism>
<feature type="region of interest" description="Disordered" evidence="3">
    <location>
        <begin position="276"/>
        <end position="300"/>
    </location>
</feature>
<dbReference type="EMBL" id="JAAWVN010024563">
    <property type="protein sequence ID" value="MBN3294066.1"/>
    <property type="molecule type" value="Genomic_DNA"/>
</dbReference>